<protein>
    <submittedName>
        <fullName evidence="1">Arylsulfotransferase (ASST) domain-containing protein</fullName>
    </submittedName>
</protein>
<dbReference type="Pfam" id="PF14269">
    <property type="entry name" value="Arylsulfotran_2"/>
    <property type="match status" value="1"/>
</dbReference>
<reference evidence="1 3" key="1">
    <citation type="submission" date="2016-02" db="EMBL/GenBank/DDBJ databases">
        <title>Biosynthesis of antibiotic leucinostatins and their inhibition on Phytophthora in bio-control Purpureocillium lilacinum.</title>
        <authorList>
            <person name="Wang G."/>
            <person name="Liu Z."/>
            <person name="Lin R."/>
            <person name="Li E."/>
            <person name="Mao Z."/>
            <person name="Ling J."/>
            <person name="Yin W."/>
            <person name="Xie B."/>
        </authorList>
    </citation>
    <scope>NUCLEOTIDE SEQUENCE [LARGE SCALE GENOMIC DNA]</scope>
    <source>
        <strain evidence="2">PLBJ-1</strain>
        <strain evidence="1">PLFJ-1</strain>
    </source>
</reference>
<dbReference type="GeneID" id="28892955"/>
<evidence type="ECO:0000313" key="2">
    <source>
        <dbReference type="EMBL" id="OAQ80495.1"/>
    </source>
</evidence>
<dbReference type="AlphaFoldDB" id="A0A179GFF0"/>
<gene>
    <name evidence="2" type="ORF">VFPBJ_06080</name>
    <name evidence="1" type="ORF">VFPFJ_10839</name>
</gene>
<dbReference type="Proteomes" id="UP000078240">
    <property type="component" value="Unassembled WGS sequence"/>
</dbReference>
<dbReference type="EMBL" id="LSBH01000004">
    <property type="protein sequence ID" value="OAQ80495.1"/>
    <property type="molecule type" value="Genomic_DNA"/>
</dbReference>
<comment type="caution">
    <text evidence="1">The sequence shown here is derived from an EMBL/GenBank/DDBJ whole genome shotgun (WGS) entry which is preliminary data.</text>
</comment>
<dbReference type="EMBL" id="LSBI01000016">
    <property type="protein sequence ID" value="OAQ75849.1"/>
    <property type="molecule type" value="Genomic_DNA"/>
</dbReference>
<dbReference type="InterPro" id="IPR039535">
    <property type="entry name" value="ASST-like"/>
</dbReference>
<dbReference type="GO" id="GO:0016740">
    <property type="term" value="F:transferase activity"/>
    <property type="evidence" value="ECO:0007669"/>
    <property type="project" value="UniProtKB-KW"/>
</dbReference>
<dbReference type="STRING" id="33203.A0A179GFF0"/>
<dbReference type="KEGG" id="plj:28892955"/>
<organism evidence="1 3">
    <name type="scientific">Purpureocillium lilacinum</name>
    <name type="common">Paecilomyces lilacinus</name>
    <dbReference type="NCBI Taxonomy" id="33203"/>
    <lineage>
        <taxon>Eukaryota</taxon>
        <taxon>Fungi</taxon>
        <taxon>Dikarya</taxon>
        <taxon>Ascomycota</taxon>
        <taxon>Pezizomycotina</taxon>
        <taxon>Sordariomycetes</taxon>
        <taxon>Hypocreomycetidae</taxon>
        <taxon>Hypocreales</taxon>
        <taxon>Ophiocordycipitaceae</taxon>
        <taxon>Purpureocillium</taxon>
    </lineage>
</organism>
<evidence type="ECO:0000313" key="3">
    <source>
        <dbReference type="Proteomes" id="UP000078340"/>
    </source>
</evidence>
<dbReference type="PANTHER" id="PTHR35340">
    <property type="entry name" value="PQQ ENZYME REPEAT PROTEIN-RELATED"/>
    <property type="match status" value="1"/>
</dbReference>
<dbReference type="InterPro" id="IPR053143">
    <property type="entry name" value="Arylsulfate_ST"/>
</dbReference>
<proteinExistence type="predicted"/>
<dbReference type="Proteomes" id="UP000078340">
    <property type="component" value="Unassembled WGS sequence"/>
</dbReference>
<keyword evidence="1" id="KW-0808">Transferase</keyword>
<name>A0A179GFF0_PURLI</name>
<dbReference type="OMA" id="SAYEHID"/>
<accession>A0A179GFF0</accession>
<sequence length="535" mass="59382">MYFTRFVAVVSPFTLLTYTGRHGLTYATATEDAPTAWPVQQFVSRPDLRPPVFEYNRTGESDPGYIFVAPIVDGPTSGYIMTEDGHLIYATPASTYAPRNLKPWKLWDRDVLVYNELQYWNGDLVVSYGSVVIMDDTYTVMYNVTLQDRDLNPQFPGDYTSYMDTYKALITADNTLIVVAGNATPWDLSAVGGPPDGWLRDSVVYELDIETNEILYRWRASDDVPIRWSKAPLGGEYGDGTSAAQAWDAFHINSVDSFEAGLMLSLRNCWAGVYVRNSTGRIAWHIEGSGGGNFSLDPRGAFSWQHDMRLKTDDTTGGVILHMHNNQNSKRGVQDKPTNGLVLDLDLKNMRAATRQTLENAERPAYAWNSGSMTWSPHSHAFLSYGSESRMQEFDRDGNSVYELQYGAPGIGFSYRGYKTRWRGFPAESPTAVACRQDGNVYVFMSWNGATEVARWDVYAYAVANGDEAAGFVEFPVARVARTGFETRAVLKSSAEAVQVEASGGGDDGNTRRSEVVKVQADCRASGIDVERAVS</sequence>
<evidence type="ECO:0000313" key="1">
    <source>
        <dbReference type="EMBL" id="OAQ75849.1"/>
    </source>
</evidence>
<dbReference type="PANTHER" id="PTHR35340:SF6">
    <property type="entry name" value="ASST-DOMAIN-CONTAINING PROTEIN"/>
    <property type="match status" value="1"/>
</dbReference>